<feature type="transmembrane region" description="Helical" evidence="2">
    <location>
        <begin position="108"/>
        <end position="126"/>
    </location>
</feature>
<keyword evidence="2" id="KW-1133">Transmembrane helix</keyword>
<feature type="region of interest" description="Disordered" evidence="1">
    <location>
        <begin position="396"/>
        <end position="416"/>
    </location>
</feature>
<dbReference type="OrthoDB" id="1693398at2759"/>
<keyword evidence="2" id="KW-0472">Membrane</keyword>
<feature type="compositionally biased region" description="Polar residues" evidence="1">
    <location>
        <begin position="404"/>
        <end position="416"/>
    </location>
</feature>
<feature type="transmembrane region" description="Helical" evidence="2">
    <location>
        <begin position="6"/>
        <end position="25"/>
    </location>
</feature>
<evidence type="ECO:0000256" key="1">
    <source>
        <dbReference type="SAM" id="MobiDB-lite"/>
    </source>
</evidence>
<dbReference type="EMBL" id="BJWL01000001">
    <property type="protein sequence ID" value="GFY80314.1"/>
    <property type="molecule type" value="Genomic_DNA"/>
</dbReference>
<comment type="caution">
    <text evidence="3">The sequence shown here is derived from an EMBL/GenBank/DDBJ whole genome shotgun (WGS) entry which is preliminary data.</text>
</comment>
<keyword evidence="4" id="KW-1185">Reference proteome</keyword>
<feature type="transmembrane region" description="Helical" evidence="2">
    <location>
        <begin position="85"/>
        <end position="101"/>
    </location>
</feature>
<dbReference type="AlphaFoldDB" id="A0A7J0E1C5"/>
<evidence type="ECO:0000313" key="4">
    <source>
        <dbReference type="Proteomes" id="UP000585474"/>
    </source>
</evidence>
<reference evidence="3 4" key="1">
    <citation type="submission" date="2019-07" db="EMBL/GenBank/DDBJ databases">
        <title>De Novo Assembly of kiwifruit Actinidia rufa.</title>
        <authorList>
            <person name="Sugita-Konishi S."/>
            <person name="Sato K."/>
            <person name="Mori E."/>
            <person name="Abe Y."/>
            <person name="Kisaki G."/>
            <person name="Hamano K."/>
            <person name="Suezawa K."/>
            <person name="Otani M."/>
            <person name="Fukuda T."/>
            <person name="Manabe T."/>
            <person name="Gomi K."/>
            <person name="Tabuchi M."/>
            <person name="Akimitsu K."/>
            <person name="Kataoka I."/>
        </authorList>
    </citation>
    <scope>NUCLEOTIDE SEQUENCE [LARGE SCALE GENOMIC DNA]</scope>
    <source>
        <strain evidence="4">cv. Fuchu</strain>
    </source>
</reference>
<evidence type="ECO:0000313" key="3">
    <source>
        <dbReference type="EMBL" id="GFY80314.1"/>
    </source>
</evidence>
<feature type="transmembrane region" description="Helical" evidence="2">
    <location>
        <begin position="146"/>
        <end position="173"/>
    </location>
</feature>
<organism evidence="3 4">
    <name type="scientific">Actinidia rufa</name>
    <dbReference type="NCBI Taxonomy" id="165716"/>
    <lineage>
        <taxon>Eukaryota</taxon>
        <taxon>Viridiplantae</taxon>
        <taxon>Streptophyta</taxon>
        <taxon>Embryophyta</taxon>
        <taxon>Tracheophyta</taxon>
        <taxon>Spermatophyta</taxon>
        <taxon>Magnoliopsida</taxon>
        <taxon>eudicotyledons</taxon>
        <taxon>Gunneridae</taxon>
        <taxon>Pentapetalae</taxon>
        <taxon>asterids</taxon>
        <taxon>Ericales</taxon>
        <taxon>Actinidiaceae</taxon>
        <taxon>Actinidia</taxon>
    </lineage>
</organism>
<name>A0A7J0E1C5_9ERIC</name>
<evidence type="ECO:0000256" key="2">
    <source>
        <dbReference type="SAM" id="Phobius"/>
    </source>
</evidence>
<dbReference type="Proteomes" id="UP000585474">
    <property type="component" value="Unassembled WGS sequence"/>
</dbReference>
<proteinExistence type="predicted"/>
<protein>
    <submittedName>
        <fullName evidence="3">Uncharacterized protein</fullName>
    </submittedName>
</protein>
<keyword evidence="2" id="KW-0812">Transmembrane</keyword>
<gene>
    <name evidence="3" type="ORF">Acr_01g0001230</name>
</gene>
<feature type="transmembrane region" description="Helical" evidence="2">
    <location>
        <begin position="37"/>
        <end position="65"/>
    </location>
</feature>
<accession>A0A7J0E1C5</accession>
<sequence length="416" mass="48866">MLHPVWPSVYFWYFLGLCSSLLWLFPSMEMEFIKKSTPLVGVFVYLIILISWFGGNLVLSIIFVSLIKNPRTDNFFRGYEWVGKTVGRFLVLLGNIGLYYYSEKSIACMLTFLFLGFYCLCTFLYIQPFTDFGVLDFFLTASLTQALRLFGLHIYSWLVFIAVMVLAGLRYYLEPAFLQQTPREVESGRMANADSEGEAMDMIEVLQPRREVELERIRSNVPGLRIPKQASDVIDRVSERTREDQKRNRGKERASNIIDRILEWTREDQKRNRGIERASDVIDRASEWTKKDQKTNRGTELASDVIDHVSDRVFRVDKEGTKTKPRYRTGEQCNRSRFRSRFRADKEGTKTKPQYRTGERCNRSHYRSNFRMDKGETKIKSRYRTDERCNRSRIRAEKGRNKNETSTNLDLLYQSP</sequence>